<name>A0A6C2YTW1_9BACT</name>
<dbReference type="PROSITE" id="PS00893">
    <property type="entry name" value="NUDIX_BOX"/>
    <property type="match status" value="1"/>
</dbReference>
<protein>
    <recommendedName>
        <fullName evidence="3">Nudix hydrolase domain-containing protein</fullName>
    </recommendedName>
</protein>
<dbReference type="InterPro" id="IPR000086">
    <property type="entry name" value="NUDIX_hydrolase_dom"/>
</dbReference>
<evidence type="ECO:0000259" key="3">
    <source>
        <dbReference type="PROSITE" id="PS51462"/>
    </source>
</evidence>
<dbReference type="CDD" id="cd02883">
    <property type="entry name" value="NUDIX_Hydrolase"/>
    <property type="match status" value="1"/>
</dbReference>
<dbReference type="KEGG" id="tim:GMBLW1_48710"/>
<dbReference type="Proteomes" id="UP000464378">
    <property type="component" value="Chromosome"/>
</dbReference>
<dbReference type="SUPFAM" id="SSF55811">
    <property type="entry name" value="Nudix"/>
    <property type="match status" value="1"/>
</dbReference>
<evidence type="ECO:0000256" key="1">
    <source>
        <dbReference type="ARBA" id="ARBA00022801"/>
    </source>
</evidence>
<proteinExistence type="inferred from homology"/>
<dbReference type="PANTHER" id="PTHR43736">
    <property type="entry name" value="ADP-RIBOSE PYROPHOSPHATASE"/>
    <property type="match status" value="1"/>
</dbReference>
<dbReference type="InParanoid" id="A0A6C2YTW1"/>
<keyword evidence="1 2" id="KW-0378">Hydrolase</keyword>
<dbReference type="PROSITE" id="PS51462">
    <property type="entry name" value="NUDIX"/>
    <property type="match status" value="1"/>
</dbReference>
<dbReference type="EMBL" id="LR586016">
    <property type="protein sequence ID" value="VIP04322.1"/>
    <property type="molecule type" value="Genomic_DNA"/>
</dbReference>
<gene>
    <name evidence="4" type="ORF">GMBLW1_48710</name>
</gene>
<dbReference type="AlphaFoldDB" id="A0A6C2YTW1"/>
<sequence>MIVGPNDYPAAHAYRFCPHCGNPLQPIQDGDRPRLHCPHDDWTWYPSPAVASTVVVELPSGILLLRRAIPPDIGIWHLPIGHVEYGERPDEAAHREVWEETGLRLSQLEFLDIEFGQSRSDPRLHYHVYCYAATCDTDAVQLNDENDGVQILPFESIPPLKWRSQRRALAAWSARRAGQPWQPTQAWE</sequence>
<dbReference type="GO" id="GO:0016787">
    <property type="term" value="F:hydrolase activity"/>
    <property type="evidence" value="ECO:0007669"/>
    <property type="project" value="UniProtKB-KW"/>
</dbReference>
<dbReference type="InterPro" id="IPR020084">
    <property type="entry name" value="NUDIX_hydrolase_CS"/>
</dbReference>
<dbReference type="PANTHER" id="PTHR43736:SF1">
    <property type="entry name" value="DIHYDRONEOPTERIN TRIPHOSPHATE DIPHOSPHATASE"/>
    <property type="match status" value="1"/>
</dbReference>
<dbReference type="InterPro" id="IPR015797">
    <property type="entry name" value="NUDIX_hydrolase-like_dom_sf"/>
</dbReference>
<feature type="domain" description="Nudix hydrolase" evidence="3">
    <location>
        <begin position="45"/>
        <end position="175"/>
    </location>
</feature>
<comment type="similarity">
    <text evidence="2">Belongs to the Nudix hydrolase family.</text>
</comment>
<accession>A0A6C2YTW1</accession>
<dbReference type="RefSeq" id="WP_162659420.1">
    <property type="nucleotide sequence ID" value="NZ_LR593887.1"/>
</dbReference>
<evidence type="ECO:0000256" key="2">
    <source>
        <dbReference type="RuleBase" id="RU003476"/>
    </source>
</evidence>
<organism evidence="4">
    <name type="scientific">Tuwongella immobilis</name>
    <dbReference type="NCBI Taxonomy" id="692036"/>
    <lineage>
        <taxon>Bacteria</taxon>
        <taxon>Pseudomonadati</taxon>
        <taxon>Planctomycetota</taxon>
        <taxon>Planctomycetia</taxon>
        <taxon>Gemmatales</taxon>
        <taxon>Gemmataceae</taxon>
        <taxon>Tuwongella</taxon>
    </lineage>
</organism>
<dbReference type="PRINTS" id="PR00502">
    <property type="entry name" value="NUDIXFAMILY"/>
</dbReference>
<dbReference type="Gene3D" id="3.90.79.10">
    <property type="entry name" value="Nucleoside Triphosphate Pyrophosphohydrolase"/>
    <property type="match status" value="1"/>
</dbReference>
<reference evidence="4" key="1">
    <citation type="submission" date="2019-04" db="EMBL/GenBank/DDBJ databases">
        <authorList>
            <consortium name="Science for Life Laboratories"/>
        </authorList>
    </citation>
    <scope>NUCLEOTIDE SEQUENCE</scope>
    <source>
        <strain evidence="4">MBLW1</strain>
    </source>
</reference>
<keyword evidence="5" id="KW-1185">Reference proteome</keyword>
<dbReference type="InterPro" id="IPR020476">
    <property type="entry name" value="Nudix_hydrolase"/>
</dbReference>
<evidence type="ECO:0000313" key="4">
    <source>
        <dbReference type="EMBL" id="VIP04322.1"/>
    </source>
</evidence>
<dbReference type="Pfam" id="PF00293">
    <property type="entry name" value="NUDIX"/>
    <property type="match status" value="1"/>
</dbReference>
<evidence type="ECO:0000313" key="5">
    <source>
        <dbReference type="Proteomes" id="UP000464378"/>
    </source>
</evidence>
<dbReference type="EMBL" id="LR593887">
    <property type="protein sequence ID" value="VTS06006.1"/>
    <property type="molecule type" value="Genomic_DNA"/>
</dbReference>